<evidence type="ECO:0000256" key="7">
    <source>
        <dbReference type="SAM" id="Phobius"/>
    </source>
</evidence>
<feature type="transmembrane region" description="Helical" evidence="7">
    <location>
        <begin position="268"/>
        <end position="293"/>
    </location>
</feature>
<feature type="transmembrane region" description="Helical" evidence="7">
    <location>
        <begin position="313"/>
        <end position="341"/>
    </location>
</feature>
<evidence type="ECO:0000313" key="9">
    <source>
        <dbReference type="Proteomes" id="UP001185028"/>
    </source>
</evidence>
<evidence type="ECO:0000256" key="2">
    <source>
        <dbReference type="ARBA" id="ARBA00009773"/>
    </source>
</evidence>
<evidence type="ECO:0000256" key="1">
    <source>
        <dbReference type="ARBA" id="ARBA00004141"/>
    </source>
</evidence>
<evidence type="ECO:0000256" key="3">
    <source>
        <dbReference type="ARBA" id="ARBA00022692"/>
    </source>
</evidence>
<evidence type="ECO:0000256" key="4">
    <source>
        <dbReference type="ARBA" id="ARBA00022989"/>
    </source>
</evidence>
<reference evidence="8 9" key="1">
    <citation type="submission" date="2023-07" db="EMBL/GenBank/DDBJ databases">
        <title>Genomic Encyclopedia of Type Strains, Phase IV (KMG-IV): sequencing the most valuable type-strain genomes for metagenomic binning, comparative biology and taxonomic classification.</title>
        <authorList>
            <person name="Goeker M."/>
        </authorList>
    </citation>
    <scope>NUCLEOTIDE SEQUENCE [LARGE SCALE GENOMIC DNA]</scope>
    <source>
        <strain evidence="8 9">DSM 22170</strain>
    </source>
</reference>
<feature type="transmembrane region" description="Helical" evidence="7">
    <location>
        <begin position="12"/>
        <end position="33"/>
    </location>
</feature>
<feature type="transmembrane region" description="Helical" evidence="7">
    <location>
        <begin position="155"/>
        <end position="179"/>
    </location>
</feature>
<evidence type="ECO:0000313" key="8">
    <source>
        <dbReference type="EMBL" id="MDR6244353.1"/>
    </source>
</evidence>
<sequence>MLPLYKKYWRTAFDIGVVVLTVYLVLLLSSWLYRIAAPVFLSLLIFAMIEPFAMFLNRRGLPKMASSAIAVLVFVLIILGALFGAGLVFVAQISQVTDALPGYASIVQHHFSQFTGFLQDQLKALPPGVAEQINEYFATFTAGLAVWGKSLFNAALGWLGTFSSFIGSFAVGIVLAFFLSAEINLWRRIATEKTPNTIKKSFYFLKEHVLFAIGAYIKAQLMMVSLTFVLVYIGLLILQVDHAFSLAILSAVFDILPLLGIPVIFIPWIVYLFIVGQTGLAIGLTVLLVVVMLTRQLLEPKITGNSIGITSAYLMLSAMIISLSIFGVAGLVLSPILIILLKELFVQGYLQRWIRLPKEEFEPMDRADDPPAPAATPDSEPSTDQL</sequence>
<feature type="region of interest" description="Disordered" evidence="6">
    <location>
        <begin position="361"/>
        <end position="386"/>
    </location>
</feature>
<dbReference type="RefSeq" id="WP_188776145.1">
    <property type="nucleotide sequence ID" value="NZ_BMMB01000006.1"/>
</dbReference>
<accession>A0ABU1IYL0</accession>
<keyword evidence="9" id="KW-1185">Reference proteome</keyword>
<dbReference type="InterPro" id="IPR002549">
    <property type="entry name" value="AI-2E-like"/>
</dbReference>
<proteinExistence type="inferred from homology"/>
<keyword evidence="3 7" id="KW-0812">Transmembrane</keyword>
<dbReference type="EMBL" id="JAVDQH010000007">
    <property type="protein sequence ID" value="MDR6244353.1"/>
    <property type="molecule type" value="Genomic_DNA"/>
</dbReference>
<gene>
    <name evidence="8" type="ORF">JOC58_002246</name>
</gene>
<evidence type="ECO:0000256" key="5">
    <source>
        <dbReference type="ARBA" id="ARBA00023136"/>
    </source>
</evidence>
<comment type="subcellular location">
    <subcellularLocation>
        <location evidence="1">Membrane</location>
        <topology evidence="1">Multi-pass membrane protein</topology>
    </subcellularLocation>
</comment>
<organism evidence="8 9">
    <name type="scientific">Paenibacillus hunanensis</name>
    <dbReference type="NCBI Taxonomy" id="539262"/>
    <lineage>
        <taxon>Bacteria</taxon>
        <taxon>Bacillati</taxon>
        <taxon>Bacillota</taxon>
        <taxon>Bacilli</taxon>
        <taxon>Bacillales</taxon>
        <taxon>Paenibacillaceae</taxon>
        <taxon>Paenibacillus</taxon>
    </lineage>
</organism>
<name>A0ABU1IYL0_9BACL</name>
<comment type="similarity">
    <text evidence="2">Belongs to the autoinducer-2 exporter (AI-2E) (TC 2.A.86) family.</text>
</comment>
<comment type="caution">
    <text evidence="8">The sequence shown here is derived from an EMBL/GenBank/DDBJ whole genome shotgun (WGS) entry which is preliminary data.</text>
</comment>
<feature type="transmembrane region" description="Helical" evidence="7">
    <location>
        <begin position="39"/>
        <end position="56"/>
    </location>
</feature>
<feature type="transmembrane region" description="Helical" evidence="7">
    <location>
        <begin position="68"/>
        <end position="93"/>
    </location>
</feature>
<dbReference type="Proteomes" id="UP001185028">
    <property type="component" value="Unassembled WGS sequence"/>
</dbReference>
<protein>
    <submittedName>
        <fullName evidence="8">Sporulation integral membrane protein YtvI</fullName>
    </submittedName>
</protein>
<keyword evidence="4 7" id="KW-1133">Transmembrane helix</keyword>
<dbReference type="PANTHER" id="PTHR21716:SF68">
    <property type="entry name" value="TRANSPORT PROTEIN YTVI-RELATED"/>
    <property type="match status" value="1"/>
</dbReference>
<feature type="transmembrane region" description="Helical" evidence="7">
    <location>
        <begin position="209"/>
        <end position="237"/>
    </location>
</feature>
<dbReference type="PANTHER" id="PTHR21716">
    <property type="entry name" value="TRANSMEMBRANE PROTEIN"/>
    <property type="match status" value="1"/>
</dbReference>
<feature type="transmembrane region" description="Helical" evidence="7">
    <location>
        <begin position="243"/>
        <end position="261"/>
    </location>
</feature>
<keyword evidence="5 7" id="KW-0472">Membrane</keyword>
<evidence type="ECO:0000256" key="6">
    <source>
        <dbReference type="SAM" id="MobiDB-lite"/>
    </source>
</evidence>
<dbReference type="Pfam" id="PF01594">
    <property type="entry name" value="AI-2E_transport"/>
    <property type="match status" value="1"/>
</dbReference>